<sequence precursor="true">MHKKFQKLCLVLLVLTTFFSLNMNVSAGRFSKVPPVSIKLKRPALSVKEGQTVKCIAHVVPQNATRKKIKYRSLNMKVAKISSKGLITGIKPGKAVIVCSVKGAASVKTRCTVIVSPKKSEITFEKYVQNLFAGESNKITPYKNGKIMAADRVTFVSSAPATVSVDSAGNIKALQSGTAVITASSVKNPSSASCTIRVSNRSAQGKSSTVFVGASRTKGKEQILDDHTKNIQFITKSGARLPWFQNTAFVELKKFLDKDPGRTAVICMGVNDMQDIEGYIALCRELMNQYPQTRIYITTITPVDSTFTYHTDAQIRTFNRKLKAAFGTSVINTYRYLNKTGFETIDGIHYERSTCAKELDYILDAIGK</sequence>
<dbReference type="EMBL" id="QGQD01000001">
    <property type="protein sequence ID" value="TLD03034.1"/>
    <property type="molecule type" value="Genomic_DNA"/>
</dbReference>
<feature type="domain" description="BIG2" evidence="2">
    <location>
        <begin position="34"/>
        <end position="108"/>
    </location>
</feature>
<evidence type="ECO:0000256" key="1">
    <source>
        <dbReference type="SAM" id="SignalP"/>
    </source>
</evidence>
<keyword evidence="4" id="KW-1185">Reference proteome</keyword>
<protein>
    <submittedName>
        <fullName evidence="3">Bacterial Ig-like domain (Group 2)</fullName>
    </submittedName>
</protein>
<dbReference type="STRING" id="180332.GCA_000797495_02586"/>
<dbReference type="SMART" id="SM00635">
    <property type="entry name" value="BID_2"/>
    <property type="match status" value="2"/>
</dbReference>
<keyword evidence="1" id="KW-0732">Signal</keyword>
<reference evidence="3 4" key="1">
    <citation type="journal article" date="2019" name="Anaerobe">
        <title>Detection of Robinsoniella peoriensis in multiple bone samples of a trauma patient.</title>
        <authorList>
            <person name="Schrottner P."/>
            <person name="Hartwich K."/>
            <person name="Bunk B."/>
            <person name="Schober I."/>
            <person name="Helbig S."/>
            <person name="Rudolph W.W."/>
            <person name="Gunzer F."/>
        </authorList>
    </citation>
    <scope>NUCLEOTIDE SEQUENCE [LARGE SCALE GENOMIC DNA]</scope>
    <source>
        <strain evidence="3 4">DSM 106044</strain>
    </source>
</reference>
<gene>
    <name evidence="3" type="ORF">DSM106044_00058</name>
</gene>
<accession>A0A4U8QF75</accession>
<dbReference type="InterPro" id="IPR036514">
    <property type="entry name" value="SGNH_hydro_sf"/>
</dbReference>
<evidence type="ECO:0000313" key="4">
    <source>
        <dbReference type="Proteomes" id="UP000306509"/>
    </source>
</evidence>
<feature type="signal peptide" evidence="1">
    <location>
        <begin position="1"/>
        <end position="27"/>
    </location>
</feature>
<dbReference type="AlphaFoldDB" id="A0A4U8QF75"/>
<feature type="domain" description="BIG2" evidence="2">
    <location>
        <begin position="118"/>
        <end position="195"/>
    </location>
</feature>
<dbReference type="Pfam" id="PF02368">
    <property type="entry name" value="Big_2"/>
    <property type="match status" value="1"/>
</dbReference>
<organism evidence="3 4">
    <name type="scientific">Robinsoniella peoriensis</name>
    <dbReference type="NCBI Taxonomy" id="180332"/>
    <lineage>
        <taxon>Bacteria</taxon>
        <taxon>Bacillati</taxon>
        <taxon>Bacillota</taxon>
        <taxon>Clostridia</taxon>
        <taxon>Lachnospirales</taxon>
        <taxon>Lachnospiraceae</taxon>
        <taxon>Robinsoniella</taxon>
    </lineage>
</organism>
<dbReference type="Proteomes" id="UP000306509">
    <property type="component" value="Unassembled WGS sequence"/>
</dbReference>
<dbReference type="SUPFAM" id="SSF49373">
    <property type="entry name" value="Invasin/intimin cell-adhesion fragments"/>
    <property type="match status" value="2"/>
</dbReference>
<evidence type="ECO:0000259" key="2">
    <source>
        <dbReference type="SMART" id="SM00635"/>
    </source>
</evidence>
<dbReference type="RefSeq" id="WP_047832977.1">
    <property type="nucleotide sequence ID" value="NZ_QGQD01000001.1"/>
</dbReference>
<dbReference type="Gene3D" id="3.40.50.1110">
    <property type="entry name" value="SGNH hydrolase"/>
    <property type="match status" value="1"/>
</dbReference>
<proteinExistence type="predicted"/>
<name>A0A4U8QF75_9FIRM</name>
<dbReference type="InterPro" id="IPR003343">
    <property type="entry name" value="Big_2"/>
</dbReference>
<feature type="chain" id="PRO_5020909169" evidence="1">
    <location>
        <begin position="28"/>
        <end position="368"/>
    </location>
</feature>
<dbReference type="InterPro" id="IPR008964">
    <property type="entry name" value="Invasin/intimin_cell_adhesion"/>
</dbReference>
<dbReference type="SUPFAM" id="SSF52266">
    <property type="entry name" value="SGNH hydrolase"/>
    <property type="match status" value="1"/>
</dbReference>
<evidence type="ECO:0000313" key="3">
    <source>
        <dbReference type="EMBL" id="TLD03034.1"/>
    </source>
</evidence>
<comment type="caution">
    <text evidence="3">The sequence shown here is derived from an EMBL/GenBank/DDBJ whole genome shotgun (WGS) entry which is preliminary data.</text>
</comment>
<dbReference type="Gene3D" id="2.60.40.1080">
    <property type="match status" value="2"/>
</dbReference>